<accession>A0A964XJK1</accession>
<dbReference type="AlphaFoldDB" id="A0A964XJK1"/>
<gene>
    <name evidence="2" type="ORF">GUY60_07320</name>
</gene>
<organism evidence="2 3">
    <name type="scientific">Streptomyces boluensis</name>
    <dbReference type="NCBI Taxonomy" id="1775135"/>
    <lineage>
        <taxon>Bacteria</taxon>
        <taxon>Bacillati</taxon>
        <taxon>Actinomycetota</taxon>
        <taxon>Actinomycetes</taxon>
        <taxon>Kitasatosporales</taxon>
        <taxon>Streptomycetaceae</taxon>
        <taxon>Streptomyces</taxon>
    </lineage>
</organism>
<protein>
    <submittedName>
        <fullName evidence="2">Uncharacterized protein</fullName>
    </submittedName>
</protein>
<feature type="compositionally biased region" description="Basic and acidic residues" evidence="1">
    <location>
        <begin position="112"/>
        <end position="122"/>
    </location>
</feature>
<evidence type="ECO:0000313" key="3">
    <source>
        <dbReference type="Proteomes" id="UP000598297"/>
    </source>
</evidence>
<evidence type="ECO:0000313" key="2">
    <source>
        <dbReference type="EMBL" id="NBE51235.1"/>
    </source>
</evidence>
<evidence type="ECO:0000256" key="1">
    <source>
        <dbReference type="SAM" id="MobiDB-lite"/>
    </source>
</evidence>
<dbReference type="OrthoDB" id="3871167at2"/>
<dbReference type="EMBL" id="JAAAHS010000033">
    <property type="protein sequence ID" value="NBE51235.1"/>
    <property type="molecule type" value="Genomic_DNA"/>
</dbReference>
<name>A0A964XJK1_9ACTN</name>
<feature type="compositionally biased region" description="Basic and acidic residues" evidence="1">
    <location>
        <begin position="1"/>
        <end position="14"/>
    </location>
</feature>
<dbReference type="RefSeq" id="WP_161695027.1">
    <property type="nucleotide sequence ID" value="NZ_JAAAHS010000033.1"/>
</dbReference>
<reference evidence="2" key="1">
    <citation type="submission" date="2020-01" db="EMBL/GenBank/DDBJ databases">
        <title>Whole-genome analyses of novel actinobacteria.</title>
        <authorList>
            <person name="Sahin N."/>
        </authorList>
    </citation>
    <scope>NUCLEOTIDE SEQUENCE</scope>
    <source>
        <strain evidence="2">YC537</strain>
    </source>
</reference>
<proteinExistence type="predicted"/>
<feature type="region of interest" description="Disordered" evidence="1">
    <location>
        <begin position="112"/>
        <end position="131"/>
    </location>
</feature>
<sequence length="131" mass="14646">MAATPEDRQDRQIGDADLTSMTHGDEARARALRKTLQKLADSDKAGPALREMAGEVLSGRIGLREAMRVGAYADALGEKLAEGRRAYEAIPREERERQMEAARGYLAEQRAEIDRERSEAALRRGQQKHSR</sequence>
<feature type="region of interest" description="Disordered" evidence="1">
    <location>
        <begin position="1"/>
        <end position="28"/>
    </location>
</feature>
<dbReference type="Proteomes" id="UP000598297">
    <property type="component" value="Unassembled WGS sequence"/>
</dbReference>
<keyword evidence="3" id="KW-1185">Reference proteome</keyword>
<comment type="caution">
    <text evidence="2">The sequence shown here is derived from an EMBL/GenBank/DDBJ whole genome shotgun (WGS) entry which is preliminary data.</text>
</comment>